<reference evidence="7 8" key="1">
    <citation type="submission" date="2024-04" db="EMBL/GenBank/DDBJ databases">
        <title>Albibacterium profundi sp. nov., isolated from sediment of the Challenger Deep of Mariana Trench.</title>
        <authorList>
            <person name="Wang Y."/>
        </authorList>
    </citation>
    <scope>NUCLEOTIDE SEQUENCE [LARGE SCALE GENOMIC DNA]</scope>
    <source>
        <strain evidence="7 8">RHL897</strain>
    </source>
</reference>
<evidence type="ECO:0000256" key="3">
    <source>
        <dbReference type="ARBA" id="ARBA00022989"/>
    </source>
</evidence>
<gene>
    <name evidence="7" type="ORF">WKR92_05525</name>
</gene>
<keyword evidence="3 5" id="KW-1133">Transmembrane helix</keyword>
<evidence type="ECO:0000313" key="8">
    <source>
        <dbReference type="Proteomes" id="UP001580928"/>
    </source>
</evidence>
<keyword evidence="8" id="KW-1185">Reference proteome</keyword>
<comment type="subcellular location">
    <subcellularLocation>
        <location evidence="1">Membrane</location>
        <topology evidence="1">Multi-pass membrane protein</topology>
    </subcellularLocation>
</comment>
<name>A0ABV5CCM1_9SPHI</name>
<dbReference type="Pfam" id="PF07291">
    <property type="entry name" value="MauE"/>
    <property type="match status" value="1"/>
</dbReference>
<proteinExistence type="predicted"/>
<keyword evidence="4 5" id="KW-0472">Membrane</keyword>
<dbReference type="RefSeq" id="WP_375556823.1">
    <property type="nucleotide sequence ID" value="NZ_JBBVGT010000002.1"/>
</dbReference>
<feature type="transmembrane region" description="Helical" evidence="5">
    <location>
        <begin position="12"/>
        <end position="30"/>
    </location>
</feature>
<feature type="transmembrane region" description="Helical" evidence="5">
    <location>
        <begin position="57"/>
        <end position="76"/>
    </location>
</feature>
<dbReference type="InterPro" id="IPR009908">
    <property type="entry name" value="Methylamine_util_MauE"/>
</dbReference>
<evidence type="ECO:0000256" key="1">
    <source>
        <dbReference type="ARBA" id="ARBA00004141"/>
    </source>
</evidence>
<feature type="transmembrane region" description="Helical" evidence="5">
    <location>
        <begin position="83"/>
        <end position="104"/>
    </location>
</feature>
<evidence type="ECO:0000256" key="2">
    <source>
        <dbReference type="ARBA" id="ARBA00022692"/>
    </source>
</evidence>
<keyword evidence="2 5" id="KW-0812">Transmembrane</keyword>
<organism evidence="7 8">
    <name type="scientific">Albibacterium profundi</name>
    <dbReference type="NCBI Taxonomy" id="3134906"/>
    <lineage>
        <taxon>Bacteria</taxon>
        <taxon>Pseudomonadati</taxon>
        <taxon>Bacteroidota</taxon>
        <taxon>Sphingobacteriia</taxon>
        <taxon>Sphingobacteriales</taxon>
        <taxon>Sphingobacteriaceae</taxon>
        <taxon>Albibacterium</taxon>
    </lineage>
</organism>
<evidence type="ECO:0000313" key="7">
    <source>
        <dbReference type="EMBL" id="MFB5945281.1"/>
    </source>
</evidence>
<feature type="domain" description="Methylamine utilisation protein MauE" evidence="6">
    <location>
        <begin position="10"/>
        <end position="140"/>
    </location>
</feature>
<comment type="caution">
    <text evidence="7">The sequence shown here is derived from an EMBL/GenBank/DDBJ whole genome shotgun (WGS) entry which is preliminary data.</text>
</comment>
<dbReference type="Proteomes" id="UP001580928">
    <property type="component" value="Unassembled WGS sequence"/>
</dbReference>
<feature type="transmembrane region" description="Helical" evidence="5">
    <location>
        <begin position="124"/>
        <end position="141"/>
    </location>
</feature>
<evidence type="ECO:0000256" key="4">
    <source>
        <dbReference type="ARBA" id="ARBA00023136"/>
    </source>
</evidence>
<protein>
    <submittedName>
        <fullName evidence="7">BT_3928 family protein</fullName>
    </submittedName>
</protein>
<feature type="transmembrane region" description="Helical" evidence="5">
    <location>
        <begin position="153"/>
        <end position="174"/>
    </location>
</feature>
<evidence type="ECO:0000256" key="5">
    <source>
        <dbReference type="SAM" id="Phobius"/>
    </source>
</evidence>
<dbReference type="EMBL" id="JBBVGT010000002">
    <property type="protein sequence ID" value="MFB5945281.1"/>
    <property type="molecule type" value="Genomic_DNA"/>
</dbReference>
<evidence type="ECO:0000259" key="6">
    <source>
        <dbReference type="Pfam" id="PF07291"/>
    </source>
</evidence>
<sequence>MAKNHISYQAIWIVRIIVAAVFIFSGVVKANDPIGFGYKLEEYFTVFGLPFLNDYKVAFAIFICSLEIILGSLLIFGFWRKKVVWGLLLLTIFFTFLTFYSAYFEVVTSCGCFGDAIPLTPWQSFIKDCILLLLISFLVYHQRKITPLISDSYTRSILTACIIVISVGLGVYTYNFLPIVDFLPYKVGNHLPSLMTVPEGESLDEYETIYTLENERSGEVKKMTDKEYLSEEIWKDEEWKIIGDPETRLVKEGYQVPISDLIINDHEGINRTDDIVANPDNILLIVAYDINKANQPALLKMNKLAKDLARDYRLHTVLLTASTLADVESAIGDSTLYAEALFADAVPLKTMVRSNPGLVLLRDGVVIKKWHFHLMPDAEQLSSKYLSPE</sequence>
<accession>A0ABV5CCM1</accession>
<dbReference type="NCBIfam" id="NF045576">
    <property type="entry name" value="BT_3928_fam"/>
    <property type="match status" value="1"/>
</dbReference>